<dbReference type="GO" id="GO:0006006">
    <property type="term" value="P:glucose metabolic process"/>
    <property type="evidence" value="ECO:0007669"/>
    <property type="project" value="TreeGrafter"/>
</dbReference>
<evidence type="ECO:0000313" key="12">
    <source>
        <dbReference type="EMBL" id="BBF81746.1"/>
    </source>
</evidence>
<reference evidence="13" key="1">
    <citation type="journal article" date="2017" name="Biotechnol. Biofuels">
        <title>Evaluation of environmental bacterial communities as a factor affecting the growth of duckweed Lemna minor.</title>
        <authorList>
            <person name="Ishizawa H."/>
            <person name="Kuroda M."/>
            <person name="Morikawa M."/>
            <person name="Ike M."/>
        </authorList>
    </citation>
    <scope>NUCLEOTIDE SEQUENCE [LARGE SCALE GENOMIC DNA]</scope>
    <source>
        <strain evidence="13">M6</strain>
    </source>
</reference>
<accession>A0A3G9G521</accession>
<feature type="binding site" evidence="11">
    <location>
        <begin position="100"/>
        <end position="101"/>
    </location>
    <ligand>
        <name>beta-D-galactose</name>
        <dbReference type="ChEBI" id="CHEBI:27667"/>
    </ligand>
</feature>
<dbReference type="EC" id="5.1.3.3" evidence="4 8"/>
<feature type="active site" description="Proton acceptor" evidence="9">
    <location>
        <position position="337"/>
    </location>
</feature>
<evidence type="ECO:0000256" key="3">
    <source>
        <dbReference type="ARBA" id="ARBA00006206"/>
    </source>
</evidence>
<dbReference type="Gene3D" id="2.70.98.10">
    <property type="match status" value="1"/>
</dbReference>
<feature type="binding site" evidence="11">
    <location>
        <begin position="199"/>
        <end position="201"/>
    </location>
    <ligand>
        <name>beta-D-galactose</name>
        <dbReference type="ChEBI" id="CHEBI:27667"/>
    </ligand>
</feature>
<dbReference type="AlphaFoldDB" id="A0A3G9G521"/>
<evidence type="ECO:0000313" key="13">
    <source>
        <dbReference type="Proteomes" id="UP000278756"/>
    </source>
</evidence>
<dbReference type="InterPro" id="IPR047215">
    <property type="entry name" value="Galactose_mutarotase-like"/>
</dbReference>
<feature type="binding site" evidence="10">
    <location>
        <position position="271"/>
    </location>
    <ligand>
        <name>beta-D-galactose</name>
        <dbReference type="ChEBI" id="CHEBI:27667"/>
    </ligand>
</feature>
<dbReference type="PANTHER" id="PTHR10091">
    <property type="entry name" value="ALDOSE-1-EPIMERASE"/>
    <property type="match status" value="1"/>
</dbReference>
<comment type="pathway">
    <text evidence="2 8">Carbohydrate metabolism; hexose metabolism.</text>
</comment>
<dbReference type="UniPathway" id="UPA00242"/>
<dbReference type="InterPro" id="IPR011013">
    <property type="entry name" value="Gal_mutarotase_sf_dom"/>
</dbReference>
<dbReference type="OrthoDB" id="9779408at2"/>
<dbReference type="SUPFAM" id="SSF74650">
    <property type="entry name" value="Galactose mutarotase-like"/>
    <property type="match status" value="1"/>
</dbReference>
<evidence type="ECO:0000256" key="7">
    <source>
        <dbReference type="ARBA" id="ARBA00023277"/>
    </source>
</evidence>
<dbReference type="GO" id="GO:0033499">
    <property type="term" value="P:galactose catabolic process via UDP-galactose, Leloir pathway"/>
    <property type="evidence" value="ECO:0007669"/>
    <property type="project" value="TreeGrafter"/>
</dbReference>
<proteinExistence type="inferred from homology"/>
<evidence type="ECO:0000256" key="2">
    <source>
        <dbReference type="ARBA" id="ARBA00005028"/>
    </source>
</evidence>
<dbReference type="GO" id="GO:0005737">
    <property type="term" value="C:cytoplasm"/>
    <property type="evidence" value="ECO:0007669"/>
    <property type="project" value="TreeGrafter"/>
</dbReference>
<evidence type="ECO:0000256" key="4">
    <source>
        <dbReference type="ARBA" id="ARBA00013185"/>
    </source>
</evidence>
<dbReference type="PROSITE" id="PS00545">
    <property type="entry name" value="ALDOSE_1_EPIMERASE"/>
    <property type="match status" value="1"/>
</dbReference>
<evidence type="ECO:0000256" key="8">
    <source>
        <dbReference type="PIRNR" id="PIRNR005096"/>
    </source>
</evidence>
<dbReference type="NCBIfam" id="NF008277">
    <property type="entry name" value="PRK11055.1"/>
    <property type="match status" value="1"/>
</dbReference>
<dbReference type="GO" id="GO:0004034">
    <property type="term" value="F:aldose 1-epimerase activity"/>
    <property type="evidence" value="ECO:0007669"/>
    <property type="project" value="UniProtKB-EC"/>
</dbReference>
<name>A0A3G9G521_9CAUL</name>
<dbReference type="GO" id="GO:0030246">
    <property type="term" value="F:carbohydrate binding"/>
    <property type="evidence" value="ECO:0007669"/>
    <property type="project" value="InterPro"/>
</dbReference>
<evidence type="ECO:0000256" key="11">
    <source>
        <dbReference type="PIRSR" id="PIRSR005096-3"/>
    </source>
</evidence>
<dbReference type="Pfam" id="PF01263">
    <property type="entry name" value="Aldose_epim"/>
    <property type="match status" value="1"/>
</dbReference>
<organism evidence="12 13">
    <name type="scientific">Asticcacaulis excentricus</name>
    <dbReference type="NCBI Taxonomy" id="78587"/>
    <lineage>
        <taxon>Bacteria</taxon>
        <taxon>Pseudomonadati</taxon>
        <taxon>Pseudomonadota</taxon>
        <taxon>Alphaproteobacteria</taxon>
        <taxon>Caulobacterales</taxon>
        <taxon>Caulobacteraceae</taxon>
        <taxon>Asticcacaulis</taxon>
    </lineage>
</organism>
<dbReference type="InterPro" id="IPR008183">
    <property type="entry name" value="Aldose_1/G6P_1-epimerase"/>
</dbReference>
<dbReference type="CDD" id="cd09019">
    <property type="entry name" value="galactose_mutarotase_like"/>
    <property type="match status" value="1"/>
</dbReference>
<gene>
    <name evidence="12" type="ORF">EM6_2354</name>
</gene>
<comment type="catalytic activity">
    <reaction evidence="1 8">
        <text>alpha-D-glucose = beta-D-glucose</text>
        <dbReference type="Rhea" id="RHEA:10264"/>
        <dbReference type="ChEBI" id="CHEBI:15903"/>
        <dbReference type="ChEBI" id="CHEBI:17925"/>
        <dbReference type="EC" id="5.1.3.3"/>
    </reaction>
</comment>
<protein>
    <recommendedName>
        <fullName evidence="5 8">Aldose 1-epimerase</fullName>
        <ecNumber evidence="4 8">5.1.3.3</ecNumber>
    </recommendedName>
</protein>
<dbReference type="InterPro" id="IPR014718">
    <property type="entry name" value="GH-type_carb-bd"/>
</dbReference>
<reference evidence="13" key="2">
    <citation type="journal article" date="2017" name="Plant Physiol. Biochem.">
        <title>Differential oxidative and antioxidative response of duckweed Lemna minor toward plant growth promoting/inhibiting bacteria.</title>
        <authorList>
            <person name="Ishizawa H."/>
            <person name="Kuroda M."/>
            <person name="Morikawa M."/>
            <person name="Ike M."/>
        </authorList>
    </citation>
    <scope>NUCLEOTIDE SEQUENCE [LARGE SCALE GENOMIC DNA]</scope>
    <source>
        <strain evidence="13">M6</strain>
    </source>
</reference>
<dbReference type="InterPro" id="IPR018052">
    <property type="entry name" value="Ald1_epimerase_CS"/>
</dbReference>
<dbReference type="RefSeq" id="WP_126423286.1">
    <property type="nucleotide sequence ID" value="NZ_AP018828.1"/>
</dbReference>
<keyword evidence="6 8" id="KW-0413">Isomerase</keyword>
<dbReference type="PIRSF" id="PIRSF005096">
    <property type="entry name" value="GALM"/>
    <property type="match status" value="1"/>
</dbReference>
<evidence type="ECO:0000256" key="6">
    <source>
        <dbReference type="ARBA" id="ARBA00023235"/>
    </source>
</evidence>
<dbReference type="EMBL" id="AP018828">
    <property type="protein sequence ID" value="BBF81746.1"/>
    <property type="molecule type" value="Genomic_DNA"/>
</dbReference>
<evidence type="ECO:0000256" key="10">
    <source>
        <dbReference type="PIRSR" id="PIRSR005096-2"/>
    </source>
</evidence>
<keyword evidence="7 8" id="KW-0119">Carbohydrate metabolism</keyword>
<evidence type="ECO:0000256" key="1">
    <source>
        <dbReference type="ARBA" id="ARBA00001614"/>
    </source>
</evidence>
<sequence>MRAVILLPLVATSVMLSGLSRPQVSHAPFGVTAGGEAVERYTLRNRRGSEVSVLTYGAILDAVRLRDRHGRWDNVVLDLADLKAHEARANFSAVVGRFANRISGGGFTLDGQRVVLDPKGGIVSHGGKPGFSGRVWTAEPCTTPGCRSLTLRYVSPDGENGFPGRLRVSVNYSLSDDDTLTLDYRATTDKPTVINLTNHAYFNLGGAASGSTDGQYLQLKADAITALSDKKLPTGALRPVVGTPFDLRKPAQIGMQIVRADPQLKIGGGFDHNFVLTKPHPGALSVAARAWDPKSGRTLELKTTEPGLQLFTGNGFNGTLKGRAGNRIWPRDGFALETQHFPDSPNRPEFPSTVLQPGEVFHSVTTIRFGTAKTLKEAFPD</sequence>
<comment type="similarity">
    <text evidence="3 8">Belongs to the aldose epimerase family.</text>
</comment>
<feature type="active site" description="Proton donor" evidence="9">
    <location>
        <position position="199"/>
    </location>
</feature>
<dbReference type="PANTHER" id="PTHR10091:SF0">
    <property type="entry name" value="GALACTOSE MUTAROTASE"/>
    <property type="match status" value="1"/>
</dbReference>
<evidence type="ECO:0000256" key="5">
    <source>
        <dbReference type="ARBA" id="ARBA00014165"/>
    </source>
</evidence>
<evidence type="ECO:0000256" key="9">
    <source>
        <dbReference type="PIRSR" id="PIRSR005096-1"/>
    </source>
</evidence>
<dbReference type="Proteomes" id="UP000278756">
    <property type="component" value="Chromosome 2"/>
</dbReference>
<dbReference type="InterPro" id="IPR015443">
    <property type="entry name" value="Aldose_1-epimerase"/>
</dbReference>